<evidence type="ECO:0000259" key="1">
    <source>
        <dbReference type="Pfam" id="PF17648"/>
    </source>
</evidence>
<proteinExistence type="predicted"/>
<dbReference type="RefSeq" id="WP_329496710.1">
    <property type="nucleotide sequence ID" value="NZ_CP108460.1"/>
</dbReference>
<dbReference type="Pfam" id="PF17648">
    <property type="entry name" value="Luciferase"/>
    <property type="match status" value="1"/>
</dbReference>
<name>A0ABZ1W9Y7_9ACTN</name>
<evidence type="ECO:0000313" key="2">
    <source>
        <dbReference type="EMBL" id="WUS57628.1"/>
    </source>
</evidence>
<dbReference type="Proteomes" id="UP001432014">
    <property type="component" value="Chromosome"/>
</dbReference>
<dbReference type="EMBL" id="CP108482">
    <property type="protein sequence ID" value="WUS57628.1"/>
    <property type="molecule type" value="Genomic_DNA"/>
</dbReference>
<reference evidence="2 3" key="1">
    <citation type="submission" date="2022-10" db="EMBL/GenBank/DDBJ databases">
        <title>The complete genomes of actinobacterial strains from the NBC collection.</title>
        <authorList>
            <person name="Joergensen T.S."/>
            <person name="Alvarez Arevalo M."/>
            <person name="Sterndorff E.B."/>
            <person name="Faurdal D."/>
            <person name="Vuksanovic O."/>
            <person name="Mourched A.-S."/>
            <person name="Charusanti P."/>
            <person name="Shaw S."/>
            <person name="Blin K."/>
            <person name="Weber T."/>
        </authorList>
    </citation>
    <scope>NUCLEOTIDE SEQUENCE [LARGE SCALE GENOMIC DNA]</scope>
    <source>
        <strain evidence="2 3">NBC_01247</strain>
    </source>
</reference>
<sequence length="173" mass="17697">MTSPKRSGHPPLVSTDLPVEQLTQSAPVPLQERLRLTFAGLPGVQLGPSFVCVPGTRAGHLAPTVAHGPVEAFLAGTEFGHLHPPYDGSVHLMLPGPVAGRAVADGWAEPAQPPGSVLVYGPRDEAEAETVRALVLASYRFACGDATTPEVGTTPDGAATPDGGDAARIVSAV</sequence>
<evidence type="ECO:0000313" key="3">
    <source>
        <dbReference type="Proteomes" id="UP001432014"/>
    </source>
</evidence>
<dbReference type="InterPro" id="IPR040841">
    <property type="entry name" value="Luciferase_dom"/>
</dbReference>
<gene>
    <name evidence="2" type="ORF">OG469_20195</name>
</gene>
<feature type="domain" description="Luciferase" evidence="1">
    <location>
        <begin position="76"/>
        <end position="138"/>
    </location>
</feature>
<accession>A0ABZ1W9Y7</accession>
<protein>
    <submittedName>
        <fullName evidence="2">DUF5519 family protein</fullName>
    </submittedName>
</protein>
<keyword evidence="3" id="KW-1185">Reference proteome</keyword>
<organism evidence="2 3">
    <name type="scientific">Kitasatospora herbaricolor</name>
    <dbReference type="NCBI Taxonomy" id="68217"/>
    <lineage>
        <taxon>Bacteria</taxon>
        <taxon>Bacillati</taxon>
        <taxon>Actinomycetota</taxon>
        <taxon>Actinomycetes</taxon>
        <taxon>Kitasatosporales</taxon>
        <taxon>Streptomycetaceae</taxon>
        <taxon>Kitasatospora</taxon>
    </lineage>
</organism>